<keyword evidence="4" id="KW-1185">Reference proteome</keyword>
<dbReference type="InterPro" id="IPR025738">
    <property type="entry name" value="BatD"/>
</dbReference>
<accession>A0A6A8ACH7</accession>
<dbReference type="PANTHER" id="PTHR40940">
    <property type="entry name" value="PROTEIN BATD-RELATED"/>
    <property type="match status" value="1"/>
</dbReference>
<dbReference type="AlphaFoldDB" id="A0A6A8ACH7"/>
<organism evidence="3 4">
    <name type="scientific">Endobacterium cereale</name>
    <dbReference type="NCBI Taxonomy" id="2663029"/>
    <lineage>
        <taxon>Bacteria</taxon>
        <taxon>Pseudomonadati</taxon>
        <taxon>Pseudomonadota</taxon>
        <taxon>Alphaproteobacteria</taxon>
        <taxon>Hyphomicrobiales</taxon>
        <taxon>Rhizobiaceae</taxon>
        <taxon>Endobacterium</taxon>
    </lineage>
</organism>
<dbReference type="InterPro" id="IPR057699">
    <property type="entry name" value="DUF7939"/>
</dbReference>
<keyword evidence="1" id="KW-1133">Transmembrane helix</keyword>
<sequence>MRNVDEEHSGKPDRPVDAEIRHRTAGGIAVRIVWLTLLLLFPLKAFSAEPYARAVLEDGGKIVPGQQIHVTVDVFAPNFFTSPPQFPLFELPNALVTLPEERSVNLNETAAGIQYSGIRRRYAIVPQIAGDYHVPVIAIELGYSVDGETVRGVAKTAALSFTVEGGPAGGTTFAARNVTVDQAFDRPPASLKVGDAVVRTITITAENTQAVIIAPSKPGAATGLKQYAKAAKTQDGIEIDRRVVSRRTEALVYTATTEGSYSIPAIDYPWFDLERHETVVAHLPATDVTVMAETAVAGIAPDAEPERARLPFEQRRRVMLWIGLFLAAVAAAWALWRFAKASTRWFVAIWKDIAASRPNRIRLLRRAILHESPAEVYKKLQAWSHEEGFRTLEMWAQSKDLDLARHLRGLEALLYSGHGGDFDRKRLARLATGEGATSTQLAHSVLPPLNPAS</sequence>
<feature type="domain" description="DUF7939" evidence="2">
    <location>
        <begin position="362"/>
        <end position="430"/>
    </location>
</feature>
<evidence type="ECO:0000256" key="1">
    <source>
        <dbReference type="SAM" id="Phobius"/>
    </source>
</evidence>
<feature type="transmembrane region" description="Helical" evidence="1">
    <location>
        <begin position="318"/>
        <end position="336"/>
    </location>
</feature>
<evidence type="ECO:0000313" key="3">
    <source>
        <dbReference type="EMBL" id="MQY49023.1"/>
    </source>
</evidence>
<dbReference type="Proteomes" id="UP000435138">
    <property type="component" value="Unassembled WGS sequence"/>
</dbReference>
<protein>
    <recommendedName>
        <fullName evidence="2">DUF7939 domain-containing protein</fullName>
    </recommendedName>
</protein>
<reference evidence="3 4" key="1">
    <citation type="submission" date="2019-11" db="EMBL/GenBank/DDBJ databases">
        <title>Genome analysis of Rhizobacterium cereale a novel genus and species isolated from maize roots in North Spain.</title>
        <authorList>
            <person name="Menendez E."/>
            <person name="Flores-Felix J.D."/>
            <person name="Ramirez-Bahena M.-H."/>
            <person name="Igual J.M."/>
            <person name="Garcia-Fraile P."/>
            <person name="Peix A."/>
            <person name="Velazquez E."/>
        </authorList>
    </citation>
    <scope>NUCLEOTIDE SEQUENCE [LARGE SCALE GENOMIC DNA]</scope>
    <source>
        <strain evidence="3 4">RZME27</strain>
    </source>
</reference>
<keyword evidence="1" id="KW-0812">Transmembrane</keyword>
<name>A0A6A8ACH7_9HYPH</name>
<gene>
    <name evidence="3" type="ORF">GAO09_23600</name>
</gene>
<dbReference type="EMBL" id="WIXI01000050">
    <property type="protein sequence ID" value="MQY49023.1"/>
    <property type="molecule type" value="Genomic_DNA"/>
</dbReference>
<evidence type="ECO:0000313" key="4">
    <source>
        <dbReference type="Proteomes" id="UP000435138"/>
    </source>
</evidence>
<dbReference type="Pfam" id="PF25607">
    <property type="entry name" value="DUF7939"/>
    <property type="match status" value="1"/>
</dbReference>
<dbReference type="PANTHER" id="PTHR40940:SF1">
    <property type="entry name" value="PROTEIN BATD"/>
    <property type="match status" value="1"/>
</dbReference>
<keyword evidence="1" id="KW-0472">Membrane</keyword>
<evidence type="ECO:0000259" key="2">
    <source>
        <dbReference type="Pfam" id="PF25607"/>
    </source>
</evidence>
<comment type="caution">
    <text evidence="3">The sequence shown here is derived from an EMBL/GenBank/DDBJ whole genome shotgun (WGS) entry which is preliminary data.</text>
</comment>
<proteinExistence type="predicted"/>